<evidence type="ECO:0000259" key="9">
    <source>
        <dbReference type="Pfam" id="PF00460"/>
    </source>
</evidence>
<dbReference type="InterPro" id="IPR019776">
    <property type="entry name" value="Flagellar_basal_body_rod_CS"/>
</dbReference>
<feature type="domain" description="Flagellar basal body rod protein N-terminal" evidence="9">
    <location>
        <begin position="5"/>
        <end position="35"/>
    </location>
</feature>
<keyword evidence="12" id="KW-0969">Cilium</keyword>
<feature type="domain" description="Flagellar hook protein FlgE/F/G-like D1" evidence="11">
    <location>
        <begin position="96"/>
        <end position="160"/>
    </location>
</feature>
<dbReference type="AlphaFoldDB" id="A0A178IGB5"/>
<evidence type="ECO:0000313" key="13">
    <source>
        <dbReference type="Proteomes" id="UP000078486"/>
    </source>
</evidence>
<dbReference type="GO" id="GO:0071978">
    <property type="term" value="P:bacterial-type flagellum-dependent swarming motility"/>
    <property type="evidence" value="ECO:0007669"/>
    <property type="project" value="TreeGrafter"/>
</dbReference>
<reference evidence="12 13" key="1">
    <citation type="submission" date="2016-01" db="EMBL/GenBank/DDBJ databases">
        <title>High potential of lignocellulose degradation of a new Verrucomicrobia species.</title>
        <authorList>
            <person name="Wang Y."/>
            <person name="Shi Y."/>
            <person name="Qiu Z."/>
            <person name="Liu S."/>
            <person name="Yang H."/>
        </authorList>
    </citation>
    <scope>NUCLEOTIDE SEQUENCE [LARGE SCALE GENOMIC DNA]</scope>
    <source>
        <strain evidence="12 13">TSB47</strain>
    </source>
</reference>
<organism evidence="12 13">
    <name type="scientific">Termitidicoccus mucosus</name>
    <dbReference type="NCBI Taxonomy" id="1184151"/>
    <lineage>
        <taxon>Bacteria</taxon>
        <taxon>Pseudomonadati</taxon>
        <taxon>Verrucomicrobiota</taxon>
        <taxon>Opitutia</taxon>
        <taxon>Opitutales</taxon>
        <taxon>Opitutaceae</taxon>
        <taxon>Termitidicoccus</taxon>
    </lineage>
</organism>
<dbReference type="Pfam" id="PF22692">
    <property type="entry name" value="LlgE_F_G_D1"/>
    <property type="match status" value="1"/>
</dbReference>
<gene>
    <name evidence="12" type="primary">flgG</name>
    <name evidence="12" type="ORF">AW736_16390</name>
</gene>
<dbReference type="NCBIfam" id="TIGR03506">
    <property type="entry name" value="FlgEFG_subfam"/>
    <property type="match status" value="2"/>
</dbReference>
<evidence type="ECO:0000259" key="11">
    <source>
        <dbReference type="Pfam" id="PF22692"/>
    </source>
</evidence>
<dbReference type="InterPro" id="IPR010930">
    <property type="entry name" value="Flg_bb/hook_C_dom"/>
</dbReference>
<feature type="domain" description="Flagellar basal-body/hook protein C-terminal" evidence="10">
    <location>
        <begin position="214"/>
        <end position="258"/>
    </location>
</feature>
<dbReference type="InterPro" id="IPR037925">
    <property type="entry name" value="FlgE/F/G-like"/>
</dbReference>
<evidence type="ECO:0000256" key="3">
    <source>
        <dbReference type="ARBA" id="ARBA00017948"/>
    </source>
</evidence>
<keyword evidence="12" id="KW-0282">Flagellum</keyword>
<evidence type="ECO:0000256" key="8">
    <source>
        <dbReference type="SAM" id="MobiDB-lite"/>
    </source>
</evidence>
<evidence type="ECO:0000256" key="4">
    <source>
        <dbReference type="ARBA" id="ARBA00023143"/>
    </source>
</evidence>
<protein>
    <recommendedName>
        <fullName evidence="3 6">Flagellar basal-body rod protein FlgG</fullName>
    </recommendedName>
</protein>
<evidence type="ECO:0000256" key="6">
    <source>
        <dbReference type="NCBIfam" id="TIGR02488"/>
    </source>
</evidence>
<evidence type="ECO:0000256" key="2">
    <source>
        <dbReference type="ARBA" id="ARBA00009677"/>
    </source>
</evidence>
<accession>A0A178IGB5</accession>
<evidence type="ECO:0000259" key="10">
    <source>
        <dbReference type="Pfam" id="PF06429"/>
    </source>
</evidence>
<dbReference type="PANTHER" id="PTHR30435">
    <property type="entry name" value="FLAGELLAR PROTEIN"/>
    <property type="match status" value="1"/>
</dbReference>
<dbReference type="RefSeq" id="WP_068771375.1">
    <property type="nucleotide sequence ID" value="NZ_CP109796.1"/>
</dbReference>
<evidence type="ECO:0000256" key="7">
    <source>
        <dbReference type="RuleBase" id="RU362116"/>
    </source>
</evidence>
<dbReference type="Proteomes" id="UP000078486">
    <property type="component" value="Unassembled WGS sequence"/>
</dbReference>
<dbReference type="STRING" id="1184151.AW736_16390"/>
<comment type="subcellular location">
    <subcellularLocation>
        <location evidence="1 7">Bacterial flagellum basal body</location>
    </subcellularLocation>
</comment>
<dbReference type="Pfam" id="PF00460">
    <property type="entry name" value="Flg_bb_rod"/>
    <property type="match status" value="1"/>
</dbReference>
<comment type="subunit">
    <text evidence="5">The basal body constitutes a major portion of the flagellar organelle and consists of four rings (L,P,S, and M) mounted on a central rod. The rod consists of about 26 subunits of FlgG in the distal portion, and FlgB, FlgC and FlgF are thought to build up the proximal portion of the rod with about 6 subunits each.</text>
</comment>
<dbReference type="InterPro" id="IPR012834">
    <property type="entry name" value="FlgG_G_neg"/>
</dbReference>
<comment type="similarity">
    <text evidence="2 7">Belongs to the flagella basal body rod proteins family.</text>
</comment>
<keyword evidence="13" id="KW-1185">Reference proteome</keyword>
<dbReference type="OrthoDB" id="9804559at2"/>
<feature type="region of interest" description="Disordered" evidence="8">
    <location>
        <begin position="190"/>
        <end position="210"/>
    </location>
</feature>
<dbReference type="Pfam" id="PF06429">
    <property type="entry name" value="Flg_bbr_C"/>
    <property type="match status" value="1"/>
</dbReference>
<dbReference type="NCBIfam" id="TIGR02488">
    <property type="entry name" value="flgG_G_neg"/>
    <property type="match status" value="1"/>
</dbReference>
<comment type="caution">
    <text evidence="12">The sequence shown here is derived from an EMBL/GenBank/DDBJ whole genome shotgun (WGS) entry which is preliminary data.</text>
</comment>
<dbReference type="EMBL" id="LRRQ01000126">
    <property type="protein sequence ID" value="OAM88641.1"/>
    <property type="molecule type" value="Genomic_DNA"/>
</dbReference>
<feature type="compositionally biased region" description="Low complexity" evidence="8">
    <location>
        <begin position="197"/>
        <end position="210"/>
    </location>
</feature>
<dbReference type="PROSITE" id="PS00588">
    <property type="entry name" value="FLAGELLA_BB_ROD"/>
    <property type="match status" value="1"/>
</dbReference>
<proteinExistence type="inferred from homology"/>
<dbReference type="InterPro" id="IPR020013">
    <property type="entry name" value="Flagellar_FlgE/F/G"/>
</dbReference>
<evidence type="ECO:0000256" key="5">
    <source>
        <dbReference type="ARBA" id="ARBA00025933"/>
    </source>
</evidence>
<dbReference type="GO" id="GO:0009426">
    <property type="term" value="C:bacterial-type flagellum basal body, distal rod"/>
    <property type="evidence" value="ECO:0007669"/>
    <property type="project" value="UniProtKB-UniRule"/>
</dbReference>
<evidence type="ECO:0000256" key="1">
    <source>
        <dbReference type="ARBA" id="ARBA00004117"/>
    </source>
</evidence>
<keyword evidence="4 7" id="KW-0975">Bacterial flagellum</keyword>
<evidence type="ECO:0000313" key="12">
    <source>
        <dbReference type="EMBL" id="OAM88641.1"/>
    </source>
</evidence>
<dbReference type="SUPFAM" id="SSF117143">
    <property type="entry name" value="Flagellar hook protein flgE"/>
    <property type="match status" value="1"/>
</dbReference>
<dbReference type="InterPro" id="IPR053967">
    <property type="entry name" value="LlgE_F_G-like_D1"/>
</dbReference>
<dbReference type="InterPro" id="IPR001444">
    <property type="entry name" value="Flag_bb_rod_N"/>
</dbReference>
<sequence>MNLSLYSAATGMGAQQLNLNTIANNLANVNTAGFKRSKIEFQDMLYQRTRAAGAETGGGNVLPTGIEIGNGSRVSATARVFTQGQLTESGERFDMAIRGDGFFEVQRTDGTIAYTRDGSFKVNGNGEIVTANGLQVLSGFEAVPAGTTDVTISEGGEVTYTTANGNQTFRLTLTRFANPAGLRSVGGNLFEESGASGTPETGQPGEEGFGTIHQYNLEASNVNMVEEMVNLIVAQRAYEVSSKAIQASDEMLEKVTQLKR</sequence>
<keyword evidence="12" id="KW-0966">Cell projection</keyword>
<dbReference type="PANTHER" id="PTHR30435:SF19">
    <property type="entry name" value="FLAGELLAR BASAL-BODY ROD PROTEIN FLGG"/>
    <property type="match status" value="1"/>
</dbReference>
<name>A0A178IGB5_9BACT</name>